<evidence type="ECO:0000313" key="5">
    <source>
        <dbReference type="Ensembl" id="ENSCRFP00000017238.1"/>
    </source>
</evidence>
<evidence type="ECO:0000256" key="3">
    <source>
        <dbReference type="ARBA" id="ARBA00023054"/>
    </source>
</evidence>
<feature type="coiled-coil region" evidence="4">
    <location>
        <begin position="439"/>
        <end position="593"/>
    </location>
</feature>
<keyword evidence="2" id="KW-0963">Cytoplasm</keyword>
<dbReference type="PANTHER" id="PTHR18875:SF8">
    <property type="entry name" value="COILED-COIL DOMAIN-CONTAINING PROTEIN 18"/>
    <property type="match status" value="1"/>
</dbReference>
<reference evidence="5" key="2">
    <citation type="submission" date="2025-09" db="UniProtKB">
        <authorList>
            <consortium name="Ensembl"/>
        </authorList>
    </citation>
    <scope>IDENTIFICATION</scope>
</reference>
<comment type="subcellular location">
    <subcellularLocation>
        <location evidence="1">Cytoplasm</location>
    </subcellularLocation>
</comment>
<organism evidence="5 6">
    <name type="scientific">Cyanoderma ruficeps</name>
    <name type="common">rufous-capped babbler</name>
    <dbReference type="NCBI Taxonomy" id="181631"/>
    <lineage>
        <taxon>Eukaryota</taxon>
        <taxon>Metazoa</taxon>
        <taxon>Chordata</taxon>
        <taxon>Craniata</taxon>
        <taxon>Vertebrata</taxon>
        <taxon>Euteleostomi</taxon>
        <taxon>Archelosauria</taxon>
        <taxon>Archosauria</taxon>
        <taxon>Dinosauria</taxon>
        <taxon>Saurischia</taxon>
        <taxon>Theropoda</taxon>
        <taxon>Coelurosauria</taxon>
        <taxon>Aves</taxon>
        <taxon>Neognathae</taxon>
        <taxon>Neoaves</taxon>
        <taxon>Telluraves</taxon>
        <taxon>Australaves</taxon>
        <taxon>Passeriformes</taxon>
        <taxon>Sylvioidea</taxon>
        <taxon>Timaliidae</taxon>
        <taxon>Cyanoderma</taxon>
    </lineage>
</organism>
<keyword evidence="6" id="KW-1185">Reference proteome</keyword>
<dbReference type="PANTHER" id="PTHR18875">
    <property type="entry name" value="SARCOMA ANTIGEN NY-SAR-24/CYTOSKELETAL PROTEIN SOJO"/>
    <property type="match status" value="1"/>
</dbReference>
<name>A0A8C3R8W5_9PASS</name>
<dbReference type="Ensembl" id="ENSCRFT00000017837.1">
    <property type="protein sequence ID" value="ENSCRFP00000017238.1"/>
    <property type="gene ID" value="ENSCRFG00000013136.1"/>
</dbReference>
<evidence type="ECO:0000256" key="2">
    <source>
        <dbReference type="ARBA" id="ARBA00022490"/>
    </source>
</evidence>
<dbReference type="GO" id="GO:0005737">
    <property type="term" value="C:cytoplasm"/>
    <property type="evidence" value="ECO:0007669"/>
    <property type="project" value="UniProtKB-SubCell"/>
</dbReference>
<evidence type="ECO:0000313" key="6">
    <source>
        <dbReference type="Proteomes" id="UP000694396"/>
    </source>
</evidence>
<feature type="coiled-coil region" evidence="4">
    <location>
        <begin position="728"/>
        <end position="1010"/>
    </location>
</feature>
<proteinExistence type="predicted"/>
<evidence type="ECO:0000256" key="4">
    <source>
        <dbReference type="SAM" id="Coils"/>
    </source>
</evidence>
<feature type="coiled-coil region" evidence="4">
    <location>
        <begin position="137"/>
        <end position="300"/>
    </location>
</feature>
<accession>A0A8C3R8W5</accession>
<evidence type="ECO:0000256" key="1">
    <source>
        <dbReference type="ARBA" id="ARBA00004496"/>
    </source>
</evidence>
<feature type="coiled-coil region" evidence="4">
    <location>
        <begin position="626"/>
        <end position="699"/>
    </location>
</feature>
<dbReference type="AlphaFoldDB" id="A0A8C3R8W5"/>
<protein>
    <submittedName>
        <fullName evidence="5">Coiled-coil domain containing 18</fullName>
    </submittedName>
</protein>
<sequence>CWAWSRYTVASDNDVKPALLNIVSLEYISSAKFRSCLSVLEACKKDGDKVFRGSCCDRRRASTTLDKTVEEDEHLQEKLDALHEQNASLTSQNLYLKNRVETMNFELMQSKTKVCIFNAEDRLDQNQKTAMEREHMLQRYQKSYNNLKIELIEQSKQGKRVQQQRNEALLNVEELTRAFTKYKAEITEKLEKAKAEEKVLGERLINCEKEKEKLNEKCISYRKHLDILEEQLRQLKEENHNTKEEIKALEAKNTEMISMLSQSDQKVIKLESELSEKEIVLEEKNDLISENEELKALTAQQYDHLKLCRQEIRDSREELSILETIISQLSLNTSEEFKWHHFKHQLLRSSTKASCACRNNVKYLSLYNSIKLAMKEEEIQKPGANLTISTGAEHLSNGDEGQQNSRLCDLETEPVKLIRNPGGKLAEIAVKCQQLELISKQFEKVRQKFQKEIEELRTKLIKADDENSALRTSMAQRTSQFQIIQEDLLKKASKTSSLEREIRKKSSQLSALQKQLEEKTIAYSTAAERNAELEQKLMGKDRRIHELETTISEEHEKITSAFENEKLLHLEQHKEMEREIDLLQTQLEKKHQQFTEQEKIISILQQEVIHKQHHIESLDGLLIGKREEMENQNVKKDQELKMLESQLTEEKVKVRQLESALNVCKEEVALYLSQSQENKEMFENQLKERSEELHYLQKEIKIKGQTIQDMSEQNILLQQTLHHQQQMLQQETIRNGELEDNQIKLEKQVSNLEKELQKQKACAEDELRKVEEKLCLGVQEADLNRQKVDELNCTIRQIKLEMDQCKNELTGMEKEVVQLKQDGANKALQINQLDIALEEARSELNKKANEDKLLQTETCHRKALEKIAELESALQNACGELKITLTQLQELQDALQKAQSSLEEKNIAIRELTTELRYCKDEIEDKKQELLDMDQALKERNWELKQRVAQIAQLDMAVREHKGEMDQQIIQLQCNLEKSELEIKECNKQIESLEKKLQHSKDELREKQFELLQRDQEINQLKKKIMKENNISLLSTNGIGDKIFLVEISSVKDHSKLELNIKAKMASAT</sequence>
<feature type="coiled-coil region" evidence="4">
    <location>
        <begin position="65"/>
        <end position="92"/>
    </location>
</feature>
<keyword evidence="3 4" id="KW-0175">Coiled coil</keyword>
<reference evidence="5" key="1">
    <citation type="submission" date="2025-08" db="UniProtKB">
        <authorList>
            <consortium name="Ensembl"/>
        </authorList>
    </citation>
    <scope>IDENTIFICATION</scope>
</reference>
<dbReference type="Proteomes" id="UP000694396">
    <property type="component" value="Unplaced"/>
</dbReference>